<protein>
    <submittedName>
        <fullName evidence="1">Uncharacterized protein</fullName>
    </submittedName>
</protein>
<proteinExistence type="predicted"/>
<dbReference type="EMBL" id="GBRH01199131">
    <property type="protein sequence ID" value="JAD98764.1"/>
    <property type="molecule type" value="Transcribed_RNA"/>
</dbReference>
<sequence length="37" mass="4169">MKALECHLVLPCPISNILHATNSLVRFEDLFHFSGSK</sequence>
<reference evidence="1" key="2">
    <citation type="journal article" date="2015" name="Data Brief">
        <title>Shoot transcriptome of the giant reed, Arundo donax.</title>
        <authorList>
            <person name="Barrero R.A."/>
            <person name="Guerrero F.D."/>
            <person name="Moolhuijzen P."/>
            <person name="Goolsby J.A."/>
            <person name="Tidwell J."/>
            <person name="Bellgard S.E."/>
            <person name="Bellgard M.I."/>
        </authorList>
    </citation>
    <scope>NUCLEOTIDE SEQUENCE</scope>
    <source>
        <tissue evidence="1">Shoot tissue taken approximately 20 cm above the soil surface</tissue>
    </source>
</reference>
<dbReference type="AlphaFoldDB" id="A0A0A9EDD2"/>
<evidence type="ECO:0000313" key="1">
    <source>
        <dbReference type="EMBL" id="JAD98764.1"/>
    </source>
</evidence>
<accession>A0A0A9EDD2</accession>
<name>A0A0A9EDD2_ARUDO</name>
<organism evidence="1">
    <name type="scientific">Arundo donax</name>
    <name type="common">Giant reed</name>
    <name type="synonym">Donax arundinaceus</name>
    <dbReference type="NCBI Taxonomy" id="35708"/>
    <lineage>
        <taxon>Eukaryota</taxon>
        <taxon>Viridiplantae</taxon>
        <taxon>Streptophyta</taxon>
        <taxon>Embryophyta</taxon>
        <taxon>Tracheophyta</taxon>
        <taxon>Spermatophyta</taxon>
        <taxon>Magnoliopsida</taxon>
        <taxon>Liliopsida</taxon>
        <taxon>Poales</taxon>
        <taxon>Poaceae</taxon>
        <taxon>PACMAD clade</taxon>
        <taxon>Arundinoideae</taxon>
        <taxon>Arundineae</taxon>
        <taxon>Arundo</taxon>
    </lineage>
</organism>
<reference evidence="1" key="1">
    <citation type="submission" date="2014-09" db="EMBL/GenBank/DDBJ databases">
        <authorList>
            <person name="Magalhaes I.L.F."/>
            <person name="Oliveira U."/>
            <person name="Santos F.R."/>
            <person name="Vidigal T.H.D.A."/>
            <person name="Brescovit A.D."/>
            <person name="Santos A.J."/>
        </authorList>
    </citation>
    <scope>NUCLEOTIDE SEQUENCE</scope>
    <source>
        <tissue evidence="1">Shoot tissue taken approximately 20 cm above the soil surface</tissue>
    </source>
</reference>